<accession>A0A9P9WNL2</accession>
<feature type="region of interest" description="Disordered" evidence="9">
    <location>
        <begin position="172"/>
        <end position="196"/>
    </location>
</feature>
<dbReference type="InterPro" id="IPR013083">
    <property type="entry name" value="Znf_RING/FYVE/PHD"/>
</dbReference>
<dbReference type="HAMAP" id="MF_03100">
    <property type="entry name" value="Endonuc_su_Slx1"/>
    <property type="match status" value="1"/>
</dbReference>
<dbReference type="Gene3D" id="3.40.1440.10">
    <property type="entry name" value="GIY-YIG endonuclease"/>
    <property type="match status" value="1"/>
</dbReference>
<dbReference type="EMBL" id="JAFIMR010000012">
    <property type="protein sequence ID" value="KAI1871733.1"/>
    <property type="molecule type" value="Genomic_DNA"/>
</dbReference>
<keyword evidence="5 8" id="KW-0233">DNA recombination</keyword>
<dbReference type="InterPro" id="IPR035901">
    <property type="entry name" value="GIY-YIG_endonuc_sf"/>
</dbReference>
<dbReference type="Gene3D" id="3.30.40.10">
    <property type="entry name" value="Zinc/RING finger domain, C3HC4 (zinc finger)"/>
    <property type="match status" value="1"/>
</dbReference>
<keyword evidence="12" id="KW-1185">Reference proteome</keyword>
<organism evidence="11 12">
    <name type="scientific">Neoarthrinium moseri</name>
    <dbReference type="NCBI Taxonomy" id="1658444"/>
    <lineage>
        <taxon>Eukaryota</taxon>
        <taxon>Fungi</taxon>
        <taxon>Dikarya</taxon>
        <taxon>Ascomycota</taxon>
        <taxon>Pezizomycotina</taxon>
        <taxon>Sordariomycetes</taxon>
        <taxon>Xylariomycetidae</taxon>
        <taxon>Amphisphaeriales</taxon>
        <taxon>Apiosporaceae</taxon>
        <taxon>Neoarthrinium</taxon>
    </lineage>
</organism>
<dbReference type="CDD" id="cd10455">
    <property type="entry name" value="GIY-YIG_SLX1"/>
    <property type="match status" value="1"/>
</dbReference>
<protein>
    <recommendedName>
        <fullName evidence="10">GIY-YIG domain-containing protein</fullName>
    </recommendedName>
</protein>
<evidence type="ECO:0000256" key="7">
    <source>
        <dbReference type="ARBA" id="ARBA00023242"/>
    </source>
</evidence>
<dbReference type="InterPro" id="IPR027520">
    <property type="entry name" value="Slx1"/>
</dbReference>
<evidence type="ECO:0000313" key="11">
    <source>
        <dbReference type="EMBL" id="KAI1871733.1"/>
    </source>
</evidence>
<comment type="similarity">
    <text evidence="8">Belongs to the SLX1 family.</text>
</comment>
<dbReference type="GO" id="GO:0033557">
    <property type="term" value="C:Slx1-Slx4 complex"/>
    <property type="evidence" value="ECO:0007669"/>
    <property type="project" value="UniProtKB-UniRule"/>
</dbReference>
<dbReference type="GO" id="GO:0017108">
    <property type="term" value="F:5'-flap endonuclease activity"/>
    <property type="evidence" value="ECO:0007669"/>
    <property type="project" value="InterPro"/>
</dbReference>
<keyword evidence="2 8" id="KW-0255">Endonuclease</keyword>
<dbReference type="GO" id="GO:0008821">
    <property type="term" value="F:crossover junction DNA endonuclease activity"/>
    <property type="evidence" value="ECO:0007669"/>
    <property type="project" value="TreeGrafter"/>
</dbReference>
<sequence length="464" mass="50943">MQAAQDDKDQFQPGPGDSSKRNVDAIATAATAITRRQQLEHCSNDALGLGLLMRVKRKHLPSETPSFKSSLSTFMLGWKSHPQMRPRVAAVAQREETSVEIPPSCRGCLGPYNEGFVRPTLLNADTATRFKQYATLRSGPPPAMAVLPKPIPPLYTVYILRSTVRHASLYIGSTPHPPRRLKQHNGEAKGGAARTSRSTLRPWEMVGLVSGFPGMVAALKFEWALTNPHLSLHIPSTSRISVATQKKRNGHPKRPRHSLTSILSNLHLLLRVPSFARWPLSLHFFSEDAHKAWAKWCSTANEPVRDTIAVFTDFEPARETTGEAEAAAEAEPSEESGHAWGIHALPLDYTPLKEYVTKTNSIFTFERQGDCIVCGESMAPGEGLYATCSNVGCEGVGHVACWGQHLLGNDGDEVIPIAGQCPECHGAVKWGDMMKETTLRMRGAKEVDKLLKKPRKRKAAAVDT</sequence>
<feature type="domain" description="GIY-YIG" evidence="10">
    <location>
        <begin position="153"/>
        <end position="235"/>
    </location>
</feature>
<dbReference type="Proteomes" id="UP000829685">
    <property type="component" value="Unassembled WGS sequence"/>
</dbReference>
<keyword evidence="1 8" id="KW-0540">Nuclease</keyword>
<dbReference type="GO" id="GO:0000724">
    <property type="term" value="P:double-strand break repair via homologous recombination"/>
    <property type="evidence" value="ECO:0007669"/>
    <property type="project" value="TreeGrafter"/>
</dbReference>
<evidence type="ECO:0000259" key="10">
    <source>
        <dbReference type="PROSITE" id="PS50164"/>
    </source>
</evidence>
<dbReference type="InterPro" id="IPR048749">
    <property type="entry name" value="SLX1_C"/>
</dbReference>
<evidence type="ECO:0000313" key="12">
    <source>
        <dbReference type="Proteomes" id="UP000829685"/>
    </source>
</evidence>
<dbReference type="PANTHER" id="PTHR20208:SF10">
    <property type="entry name" value="STRUCTURE-SPECIFIC ENDONUCLEASE SUBUNIT SLX1"/>
    <property type="match status" value="1"/>
</dbReference>
<evidence type="ECO:0000256" key="5">
    <source>
        <dbReference type="ARBA" id="ARBA00023172"/>
    </source>
</evidence>
<feature type="compositionally biased region" description="Basic and acidic residues" evidence="9">
    <location>
        <begin position="1"/>
        <end position="10"/>
    </location>
</feature>
<comment type="caution">
    <text evidence="11">The sequence shown here is derived from an EMBL/GenBank/DDBJ whole genome shotgun (WGS) entry which is preliminary data.</text>
</comment>
<keyword evidence="6 8" id="KW-0234">DNA repair</keyword>
<evidence type="ECO:0000256" key="6">
    <source>
        <dbReference type="ARBA" id="ARBA00023204"/>
    </source>
</evidence>
<reference evidence="11" key="1">
    <citation type="submission" date="2021-03" db="EMBL/GenBank/DDBJ databases">
        <title>Revisited historic fungal species revealed as producer of novel bioactive compounds through whole genome sequencing and comparative genomics.</title>
        <authorList>
            <person name="Vignolle G.A."/>
            <person name="Hochenegger N."/>
            <person name="Mach R.L."/>
            <person name="Mach-Aigner A.R."/>
            <person name="Javad Rahimi M."/>
            <person name="Salim K.A."/>
            <person name="Chan C.M."/>
            <person name="Lim L.B.L."/>
            <person name="Cai F."/>
            <person name="Druzhinina I.S."/>
            <person name="U'Ren J.M."/>
            <person name="Derntl C."/>
        </authorList>
    </citation>
    <scope>NUCLEOTIDE SEQUENCE</scope>
    <source>
        <strain evidence="11">TUCIM 5799</strain>
    </source>
</reference>
<feature type="region of interest" description="Disordered" evidence="9">
    <location>
        <begin position="1"/>
        <end position="22"/>
    </location>
</feature>
<evidence type="ECO:0000256" key="3">
    <source>
        <dbReference type="ARBA" id="ARBA00022763"/>
    </source>
</evidence>
<comment type="subunit">
    <text evidence="8">Forms a heterodimer with SLX4.</text>
</comment>
<dbReference type="InterPro" id="IPR000305">
    <property type="entry name" value="GIY-YIG_endonuc"/>
</dbReference>
<dbReference type="PROSITE" id="PS50164">
    <property type="entry name" value="GIY_YIG"/>
    <property type="match status" value="1"/>
</dbReference>
<keyword evidence="4 8" id="KW-0378">Hydrolase</keyword>
<comment type="function">
    <text evidence="8">Catalytic subunit of the SLX1-SLX4 structure-specific endonuclease that resolves DNA secondary structures generated during DNA repair and recombination. Has endonuclease activity towards branched DNA substrates, introducing single-strand cuts in duplex DNA close to junctions with ss-DNA.</text>
</comment>
<comment type="caution">
    <text evidence="8">Lacks conserved residue(s) required for the propagation of feature annotation.</text>
</comment>
<comment type="cofactor">
    <cofactor evidence="8">
        <name>a divalent metal cation</name>
        <dbReference type="ChEBI" id="CHEBI:60240"/>
    </cofactor>
</comment>
<evidence type="ECO:0000256" key="1">
    <source>
        <dbReference type="ARBA" id="ARBA00022722"/>
    </source>
</evidence>
<proteinExistence type="inferred from homology"/>
<dbReference type="PANTHER" id="PTHR20208">
    <property type="entry name" value="STRUCTURE-SPECIFIC ENDONUCLEASE SUBUNIT SLX1"/>
    <property type="match status" value="1"/>
</dbReference>
<comment type="subcellular location">
    <subcellularLocation>
        <location evidence="8">Nucleus</location>
    </subcellularLocation>
</comment>
<keyword evidence="3 8" id="KW-0227">DNA damage</keyword>
<dbReference type="InterPro" id="IPR050381">
    <property type="entry name" value="SLX1_endonuclease"/>
</dbReference>
<keyword evidence="7 8" id="KW-0539">Nucleus</keyword>
<dbReference type="Pfam" id="PF01541">
    <property type="entry name" value="GIY-YIG"/>
    <property type="match status" value="1"/>
</dbReference>
<evidence type="ECO:0000256" key="9">
    <source>
        <dbReference type="SAM" id="MobiDB-lite"/>
    </source>
</evidence>
<name>A0A9P9WNL2_9PEZI</name>
<gene>
    <name evidence="11" type="ORF">JX265_005719</name>
</gene>
<dbReference type="AlphaFoldDB" id="A0A9P9WNL2"/>
<evidence type="ECO:0000256" key="8">
    <source>
        <dbReference type="HAMAP-Rule" id="MF_03100"/>
    </source>
</evidence>
<evidence type="ECO:0000256" key="2">
    <source>
        <dbReference type="ARBA" id="ARBA00022759"/>
    </source>
</evidence>
<evidence type="ECO:0000256" key="4">
    <source>
        <dbReference type="ARBA" id="ARBA00022801"/>
    </source>
</evidence>
<dbReference type="Pfam" id="PF21202">
    <property type="entry name" value="SLX1_C"/>
    <property type="match status" value="1"/>
</dbReference>